<feature type="compositionally biased region" description="Basic residues" evidence="1">
    <location>
        <begin position="181"/>
        <end position="195"/>
    </location>
</feature>
<gene>
    <name evidence="2" type="ORF">CGI_10026421</name>
</gene>
<proteinExistence type="predicted"/>
<sequence length="201" mass="23942">MSSMNNARPKLPIIRPMIGTLTSSGLHVSVKEHEDQSQEFIYFPSITYANRSVDRTRVNTLSYGTHDIIQLLIRGGVPPFIFQKEYWHAKQQEHFEDTHFTYRPKFRRKRELWEPKIHGKTLNTKIDQEILEARLKQKRLLKKISARAEEARVRGEEVWRRRVEKIDERVKAFLEKMEKRAKQKCARNRRGQHSKFKGDTT</sequence>
<dbReference type="InParanoid" id="K1R7P7"/>
<evidence type="ECO:0000256" key="1">
    <source>
        <dbReference type="SAM" id="MobiDB-lite"/>
    </source>
</evidence>
<name>K1R7P7_MAGGI</name>
<dbReference type="HOGENOM" id="CLU_1361593_0_0_1"/>
<organism evidence="2">
    <name type="scientific">Magallana gigas</name>
    <name type="common">Pacific oyster</name>
    <name type="synonym">Crassostrea gigas</name>
    <dbReference type="NCBI Taxonomy" id="29159"/>
    <lineage>
        <taxon>Eukaryota</taxon>
        <taxon>Metazoa</taxon>
        <taxon>Spiralia</taxon>
        <taxon>Lophotrochozoa</taxon>
        <taxon>Mollusca</taxon>
        <taxon>Bivalvia</taxon>
        <taxon>Autobranchia</taxon>
        <taxon>Pteriomorphia</taxon>
        <taxon>Ostreida</taxon>
        <taxon>Ostreoidea</taxon>
        <taxon>Ostreidae</taxon>
        <taxon>Magallana</taxon>
    </lineage>
</organism>
<reference evidence="2" key="1">
    <citation type="journal article" date="2012" name="Nature">
        <title>The oyster genome reveals stress adaptation and complexity of shell formation.</title>
        <authorList>
            <person name="Zhang G."/>
            <person name="Fang X."/>
            <person name="Guo X."/>
            <person name="Li L."/>
            <person name="Luo R."/>
            <person name="Xu F."/>
            <person name="Yang P."/>
            <person name="Zhang L."/>
            <person name="Wang X."/>
            <person name="Qi H."/>
            <person name="Xiong Z."/>
            <person name="Que H."/>
            <person name="Xie Y."/>
            <person name="Holland P.W."/>
            <person name="Paps J."/>
            <person name="Zhu Y."/>
            <person name="Wu F."/>
            <person name="Chen Y."/>
            <person name="Wang J."/>
            <person name="Peng C."/>
            <person name="Meng J."/>
            <person name="Yang L."/>
            <person name="Liu J."/>
            <person name="Wen B."/>
            <person name="Zhang N."/>
            <person name="Huang Z."/>
            <person name="Zhu Q."/>
            <person name="Feng Y."/>
            <person name="Mount A."/>
            <person name="Hedgecock D."/>
            <person name="Xu Z."/>
            <person name="Liu Y."/>
            <person name="Domazet-Loso T."/>
            <person name="Du Y."/>
            <person name="Sun X."/>
            <person name="Zhang S."/>
            <person name="Liu B."/>
            <person name="Cheng P."/>
            <person name="Jiang X."/>
            <person name="Li J."/>
            <person name="Fan D."/>
            <person name="Wang W."/>
            <person name="Fu W."/>
            <person name="Wang T."/>
            <person name="Wang B."/>
            <person name="Zhang J."/>
            <person name="Peng Z."/>
            <person name="Li Y."/>
            <person name="Li N."/>
            <person name="Wang J."/>
            <person name="Chen M."/>
            <person name="He Y."/>
            <person name="Tan F."/>
            <person name="Song X."/>
            <person name="Zheng Q."/>
            <person name="Huang R."/>
            <person name="Yang H."/>
            <person name="Du X."/>
            <person name="Chen L."/>
            <person name="Yang M."/>
            <person name="Gaffney P.M."/>
            <person name="Wang S."/>
            <person name="Luo L."/>
            <person name="She Z."/>
            <person name="Ming Y."/>
            <person name="Huang W."/>
            <person name="Zhang S."/>
            <person name="Huang B."/>
            <person name="Zhang Y."/>
            <person name="Qu T."/>
            <person name="Ni P."/>
            <person name="Miao G."/>
            <person name="Wang J."/>
            <person name="Wang Q."/>
            <person name="Steinberg C.E."/>
            <person name="Wang H."/>
            <person name="Li N."/>
            <person name="Qian L."/>
            <person name="Zhang G."/>
            <person name="Li Y."/>
            <person name="Yang H."/>
            <person name="Liu X."/>
            <person name="Wang J."/>
            <person name="Yin Y."/>
            <person name="Wang J."/>
        </authorList>
    </citation>
    <scope>NUCLEOTIDE SEQUENCE [LARGE SCALE GENOMIC DNA]</scope>
    <source>
        <strain evidence="2">05x7-T-G4-1.051#20</strain>
    </source>
</reference>
<dbReference type="EMBL" id="JH816168">
    <property type="protein sequence ID" value="EKC41803.1"/>
    <property type="molecule type" value="Genomic_DNA"/>
</dbReference>
<accession>K1R7P7</accession>
<evidence type="ECO:0000313" key="2">
    <source>
        <dbReference type="EMBL" id="EKC41803.1"/>
    </source>
</evidence>
<protein>
    <submittedName>
        <fullName evidence="2">Uncharacterized protein</fullName>
    </submittedName>
</protein>
<dbReference type="AlphaFoldDB" id="K1R7P7"/>
<feature type="region of interest" description="Disordered" evidence="1">
    <location>
        <begin position="180"/>
        <end position="201"/>
    </location>
</feature>